<gene>
    <name evidence="4" type="primary">ENSRNOG00000068484</name>
    <name evidence="2" type="synonym">Tcl1b1</name>
</gene>
<dbReference type="RGD" id="150345784">
    <property type="gene designation" value="ENSRNOG00000068484"/>
</dbReference>
<dbReference type="InterPro" id="IPR004832">
    <property type="entry name" value="TCL1_MTCP1"/>
</dbReference>
<keyword evidence="3" id="KW-1185">Reference proteome</keyword>
<dbReference type="PANTHER" id="PTHR14060:SF2">
    <property type="entry name" value="T-CELL LEUKEMIA_LYMPHOMA PROTEIN 1B"/>
    <property type="match status" value="1"/>
</dbReference>
<evidence type="ECO:0000313" key="3">
    <source>
        <dbReference type="Proteomes" id="UP000002494"/>
    </source>
</evidence>
<dbReference type="Gene3D" id="2.40.15.10">
    <property type="entry name" value="TCL1/MTCP1"/>
    <property type="match status" value="1"/>
</dbReference>
<protein>
    <submittedName>
        <fullName evidence="2">Uncharacterized protein</fullName>
    </submittedName>
</protein>
<sequence length="123" mass="14154">MAHALSSPQESLPHILTLRTHGIYEDEHHRLWVVLDLQASHLSFSNRLLIYLTVYLQQGVAFPLESTPPSPMNLNGLPRRWTLRTMGTYEGTDNTFWRLLGHSQASVWYLKVGFAQQLILMLI</sequence>
<reference evidence="2" key="1">
    <citation type="submission" date="2024-01" db="EMBL/GenBank/DDBJ databases">
        <title>GRCr8: a new rat reference genome assembly contstructed from accurate long reads and long range scaffolding.</title>
        <authorList>
            <person name="Doris P.A."/>
            <person name="Kalbfleisch T."/>
            <person name="Li K."/>
            <person name="Howe K."/>
            <person name="Wood J."/>
        </authorList>
    </citation>
    <scope>NUCLEOTIDE SEQUENCE [LARGE SCALE GENOMIC DNA]</scope>
    <source>
        <strain evidence="2">Brown Norway</strain>
    </source>
</reference>
<dbReference type="PANTHER" id="PTHR14060">
    <property type="entry name" value="PROTEIN P13 MTCP-1"/>
    <property type="match status" value="1"/>
</dbReference>
<accession>A0A8I6AQU3</accession>
<dbReference type="InterPro" id="IPR036672">
    <property type="entry name" value="TCL1_MTCP1_sf"/>
</dbReference>
<proteinExistence type="inferred from homology"/>
<reference evidence="2" key="2">
    <citation type="submission" date="2025-08" db="UniProtKB">
        <authorList>
            <consortium name="Ensembl"/>
        </authorList>
    </citation>
    <scope>IDENTIFICATION</scope>
    <source>
        <strain evidence="2">Brown Norway</strain>
    </source>
</reference>
<dbReference type="OMA" id="MWQMPVH"/>
<reference evidence="2" key="3">
    <citation type="submission" date="2025-09" db="UniProtKB">
        <authorList>
            <consortium name="Ensembl"/>
        </authorList>
    </citation>
    <scope>IDENTIFICATION</scope>
    <source>
        <strain evidence="2">Brown Norway</strain>
    </source>
</reference>
<dbReference type="SUPFAM" id="SSF50904">
    <property type="entry name" value="Oncogene products"/>
    <property type="match status" value="1"/>
</dbReference>
<comment type="similarity">
    <text evidence="1">Belongs to the TCL1 family.</text>
</comment>
<dbReference type="Pfam" id="PF01840">
    <property type="entry name" value="TCL1_MTCP1"/>
    <property type="match status" value="1"/>
</dbReference>
<dbReference type="GO" id="GO:0043539">
    <property type="term" value="F:protein serine/threonine kinase activator activity"/>
    <property type="evidence" value="ECO:0007669"/>
    <property type="project" value="InterPro"/>
</dbReference>
<dbReference type="AGR" id="RGD:150345784"/>
<evidence type="ECO:0000313" key="4">
    <source>
        <dbReference type="RGD" id="150345784"/>
    </source>
</evidence>
<evidence type="ECO:0000313" key="2">
    <source>
        <dbReference type="Ensembl" id="ENSRNOP00000096547.2"/>
    </source>
</evidence>
<dbReference type="GeneTree" id="ENSGT01140000285054"/>
<dbReference type="Ensembl" id="ENSRNOT00000095448.2">
    <property type="protein sequence ID" value="ENSRNOP00000096547.2"/>
    <property type="gene ID" value="ENSRNOG00000068484.2"/>
</dbReference>
<dbReference type="AlphaFoldDB" id="A0A8I6AQU3"/>
<dbReference type="OrthoDB" id="9630488at2759"/>
<organism evidence="2 3">
    <name type="scientific">Rattus norvegicus</name>
    <name type="common">Rat</name>
    <dbReference type="NCBI Taxonomy" id="10116"/>
    <lineage>
        <taxon>Eukaryota</taxon>
        <taxon>Metazoa</taxon>
        <taxon>Chordata</taxon>
        <taxon>Craniata</taxon>
        <taxon>Vertebrata</taxon>
        <taxon>Euteleostomi</taxon>
        <taxon>Mammalia</taxon>
        <taxon>Eutheria</taxon>
        <taxon>Euarchontoglires</taxon>
        <taxon>Glires</taxon>
        <taxon>Rodentia</taxon>
        <taxon>Myomorpha</taxon>
        <taxon>Muroidea</taxon>
        <taxon>Muridae</taxon>
        <taxon>Murinae</taxon>
        <taxon>Rattus</taxon>
    </lineage>
</organism>
<evidence type="ECO:0000256" key="1">
    <source>
        <dbReference type="ARBA" id="ARBA00006399"/>
    </source>
</evidence>
<dbReference type="Proteomes" id="UP000002494">
    <property type="component" value="Chromosome 6"/>
</dbReference>
<name>A0A8I6AQU3_RAT</name>